<protein>
    <recommendedName>
        <fullName evidence="8">Integral membrane protein</fullName>
    </recommendedName>
</protein>
<evidence type="ECO:0000259" key="4">
    <source>
        <dbReference type="Pfam" id="PF10348"/>
    </source>
</evidence>
<feature type="transmembrane region" description="Helical" evidence="2">
    <location>
        <begin position="45"/>
        <end position="64"/>
    </location>
</feature>
<reference evidence="6 7" key="1">
    <citation type="submission" date="2020-01" db="EMBL/GenBank/DDBJ databases">
        <authorList>
            <person name="Gupta K D."/>
        </authorList>
    </citation>
    <scope>NUCLEOTIDE SEQUENCE [LARGE SCALE GENOMIC DNA]</scope>
</reference>
<comment type="caution">
    <text evidence="6">The sequence shown here is derived from an EMBL/GenBank/DDBJ whole genome shotgun (WGS) entry which is preliminary data.</text>
</comment>
<feature type="signal peptide" evidence="3">
    <location>
        <begin position="1"/>
        <end position="21"/>
    </location>
</feature>
<evidence type="ECO:0000259" key="5">
    <source>
        <dbReference type="Pfam" id="PF10355"/>
    </source>
</evidence>
<evidence type="ECO:0000313" key="6">
    <source>
        <dbReference type="EMBL" id="CAA7269248.1"/>
    </source>
</evidence>
<feature type="domain" description="DUF2427" evidence="4">
    <location>
        <begin position="32"/>
        <end position="125"/>
    </location>
</feature>
<dbReference type="InterPro" id="IPR018827">
    <property type="entry name" value="YTP1_C"/>
</dbReference>
<evidence type="ECO:0008006" key="8">
    <source>
        <dbReference type="Google" id="ProtNLM"/>
    </source>
</evidence>
<feature type="transmembrane region" description="Helical" evidence="2">
    <location>
        <begin position="100"/>
        <end position="122"/>
    </location>
</feature>
<evidence type="ECO:0000256" key="2">
    <source>
        <dbReference type="SAM" id="Phobius"/>
    </source>
</evidence>
<feature type="chain" id="PRO_5035721775" description="Integral membrane protein" evidence="3">
    <location>
        <begin position="22"/>
        <end position="481"/>
    </location>
</feature>
<dbReference type="Pfam" id="PF10355">
    <property type="entry name" value="Ytp1"/>
    <property type="match status" value="1"/>
</dbReference>
<dbReference type="PANTHER" id="PTHR31685:SF2">
    <property type="entry name" value="PROTEIN YTP1"/>
    <property type="match status" value="1"/>
</dbReference>
<evidence type="ECO:0000256" key="1">
    <source>
        <dbReference type="SAM" id="MobiDB-lite"/>
    </source>
</evidence>
<feature type="transmembrane region" description="Helical" evidence="2">
    <location>
        <begin position="71"/>
        <end position="88"/>
    </location>
</feature>
<gene>
    <name evidence="6" type="ORF">AAE3_LOCUS11469</name>
</gene>
<dbReference type="OrthoDB" id="4137487at2759"/>
<dbReference type="Gene3D" id="1.20.120.1770">
    <property type="match status" value="1"/>
</dbReference>
<dbReference type="InterPro" id="IPR018825">
    <property type="entry name" value="DUF2427"/>
</dbReference>
<dbReference type="AlphaFoldDB" id="A0A8S0WB11"/>
<feature type="domain" description="Protein YTP1-like C-terminal" evidence="5">
    <location>
        <begin position="150"/>
        <end position="410"/>
    </location>
</feature>
<keyword evidence="2" id="KW-1133">Transmembrane helix</keyword>
<accession>A0A8S0WB11</accession>
<dbReference type="CDD" id="cd08760">
    <property type="entry name" value="Cyt_b561_FRRS1_like"/>
    <property type="match status" value="1"/>
</dbReference>
<organism evidence="6 7">
    <name type="scientific">Cyclocybe aegerita</name>
    <name type="common">Black poplar mushroom</name>
    <name type="synonym">Agrocybe aegerita</name>
    <dbReference type="NCBI Taxonomy" id="1973307"/>
    <lineage>
        <taxon>Eukaryota</taxon>
        <taxon>Fungi</taxon>
        <taxon>Dikarya</taxon>
        <taxon>Basidiomycota</taxon>
        <taxon>Agaricomycotina</taxon>
        <taxon>Agaricomycetes</taxon>
        <taxon>Agaricomycetidae</taxon>
        <taxon>Agaricales</taxon>
        <taxon>Agaricineae</taxon>
        <taxon>Bolbitiaceae</taxon>
        <taxon>Cyclocybe</taxon>
    </lineage>
</organism>
<keyword evidence="3" id="KW-0732">Signal</keyword>
<dbReference type="PANTHER" id="PTHR31685">
    <property type="entry name" value="INTEGRAL MEMBRANE PROTEIN (AFU_ORTHOLOGUE AFUA_6G12730)-RELATED"/>
    <property type="match status" value="1"/>
</dbReference>
<dbReference type="Proteomes" id="UP000467700">
    <property type="component" value="Unassembled WGS sequence"/>
</dbReference>
<dbReference type="Pfam" id="PF10348">
    <property type="entry name" value="DUF2427"/>
    <property type="match status" value="1"/>
</dbReference>
<feature type="region of interest" description="Disordered" evidence="1">
    <location>
        <begin position="320"/>
        <end position="339"/>
    </location>
</feature>
<feature type="transmembrane region" description="Helical" evidence="2">
    <location>
        <begin position="174"/>
        <end position="196"/>
    </location>
</feature>
<sequence length="481" mass="53439">MSRFLRVTVLGLILIAHVAVAHEHHDEVPEEEASQPVDTILWLHMFLQGIVWGIMFPIGMVLGLTRSRWHVPLQATGYALTAGGYILGHAHKGRQFLPSAHGKFATILFVPIAAQLAIGIYLKLHIHEKSIRPYFVVLHGIIGKLYPIFGWTQALFGVLAFRGYCRGFHLGQCLAHYIMGSGFVAYAVIMTIILVIGEQWMRRSGRSPEVFDSWVITAWGIFNTFTEHHGGAWSAKDMQHTILGVLWWTGGMLGIYLSRNNQRNVVPAIILFLTGWGMSEHAQALMISTKVHAMFGHTLMLAGVTRTLEVCYFAPSYASDHTDDDTTSEHTLADGTNARNTSSAKAAASRSFRYLTPFLLTAAGLLFMSATDEELEYVQEIHMDHVTYILIMFSTAFLIYTFIVVLINLYTTTGRNASNSNSKVVDDGNIEMVIPGGRSKWYSRVPTRGGSASGVRANALPTHVLGEDEEEEDMMAPQLRI</sequence>
<feature type="transmembrane region" description="Helical" evidence="2">
    <location>
        <begin position="352"/>
        <end position="368"/>
    </location>
</feature>
<feature type="transmembrane region" description="Helical" evidence="2">
    <location>
        <begin position="388"/>
        <end position="410"/>
    </location>
</feature>
<evidence type="ECO:0000256" key="3">
    <source>
        <dbReference type="SAM" id="SignalP"/>
    </source>
</evidence>
<proteinExistence type="predicted"/>
<evidence type="ECO:0000313" key="7">
    <source>
        <dbReference type="Proteomes" id="UP000467700"/>
    </source>
</evidence>
<keyword evidence="2" id="KW-0472">Membrane</keyword>
<name>A0A8S0WB11_CYCAE</name>
<feature type="transmembrane region" description="Helical" evidence="2">
    <location>
        <begin position="134"/>
        <end position="154"/>
    </location>
</feature>
<dbReference type="EMBL" id="CACVBS010000076">
    <property type="protein sequence ID" value="CAA7269248.1"/>
    <property type="molecule type" value="Genomic_DNA"/>
</dbReference>
<keyword evidence="2" id="KW-0812">Transmembrane</keyword>
<keyword evidence="7" id="KW-1185">Reference proteome</keyword>